<evidence type="ECO:0000313" key="2">
    <source>
        <dbReference type="EMBL" id="MFC5986884.1"/>
    </source>
</evidence>
<feature type="domain" description="C1q" evidence="1">
    <location>
        <begin position="10"/>
        <end position="154"/>
    </location>
</feature>
<sequence>MNVNVDTLGGFAITSAFRAVNTTSAIPVAANTPVKVLFPNEQFDLANEYNPANSTFTPSRRGVYSILGTIAFNPTNPNVNYRARVEIRVNGAPAVAIDNDFFGPSNFINVVTVSTILQLQAGDRVEVFAESNTAGSIAADTDTRFEAARFPSPQ</sequence>
<gene>
    <name evidence="2" type="ORF">ACFPXP_10695</name>
</gene>
<dbReference type="Gene3D" id="2.60.120.40">
    <property type="match status" value="1"/>
</dbReference>
<dbReference type="InterPro" id="IPR001073">
    <property type="entry name" value="C1q_dom"/>
</dbReference>
<evidence type="ECO:0000313" key="3">
    <source>
        <dbReference type="Proteomes" id="UP001596250"/>
    </source>
</evidence>
<proteinExistence type="predicted"/>
<dbReference type="SUPFAM" id="SSF49842">
    <property type="entry name" value="TNF-like"/>
    <property type="match status" value="1"/>
</dbReference>
<reference evidence="3" key="1">
    <citation type="journal article" date="2019" name="Int. J. Syst. Evol. Microbiol.">
        <title>The Global Catalogue of Microorganisms (GCM) 10K type strain sequencing project: providing services to taxonomists for standard genome sequencing and annotation.</title>
        <authorList>
            <consortium name="The Broad Institute Genomics Platform"/>
            <consortium name="The Broad Institute Genome Sequencing Center for Infectious Disease"/>
            <person name="Wu L."/>
            <person name="Ma J."/>
        </authorList>
    </citation>
    <scope>NUCLEOTIDE SEQUENCE [LARGE SCALE GENOMIC DNA]</scope>
    <source>
        <strain evidence="3">CCM 8749</strain>
    </source>
</reference>
<evidence type="ECO:0000259" key="1">
    <source>
        <dbReference type="PROSITE" id="PS50871"/>
    </source>
</evidence>
<dbReference type="RefSeq" id="WP_379894207.1">
    <property type="nucleotide sequence ID" value="NZ_CBCSCT010000065.1"/>
</dbReference>
<dbReference type="InterPro" id="IPR008983">
    <property type="entry name" value="Tumour_necrosis_fac-like_dom"/>
</dbReference>
<protein>
    <submittedName>
        <fullName evidence="2">ABC transporter permease</fullName>
    </submittedName>
</protein>
<dbReference type="PROSITE" id="PS50871">
    <property type="entry name" value="C1Q"/>
    <property type="match status" value="1"/>
</dbReference>
<dbReference type="Pfam" id="PF00386">
    <property type="entry name" value="C1q"/>
    <property type="match status" value="1"/>
</dbReference>
<comment type="caution">
    <text evidence="2">The sequence shown here is derived from an EMBL/GenBank/DDBJ whole genome shotgun (WGS) entry which is preliminary data.</text>
</comment>
<name>A0ABW1IP75_9BACL</name>
<accession>A0ABW1IP75</accession>
<dbReference type="Proteomes" id="UP001596250">
    <property type="component" value="Unassembled WGS sequence"/>
</dbReference>
<keyword evidence="3" id="KW-1185">Reference proteome</keyword>
<organism evidence="2 3">
    <name type="scientific">Marinicrinis lubricantis</name>
    <dbReference type="NCBI Taxonomy" id="2086470"/>
    <lineage>
        <taxon>Bacteria</taxon>
        <taxon>Bacillati</taxon>
        <taxon>Bacillota</taxon>
        <taxon>Bacilli</taxon>
        <taxon>Bacillales</taxon>
        <taxon>Paenibacillaceae</taxon>
    </lineage>
</organism>
<dbReference type="EMBL" id="JBHSQV010000141">
    <property type="protein sequence ID" value="MFC5986884.1"/>
    <property type="molecule type" value="Genomic_DNA"/>
</dbReference>